<evidence type="ECO:0000256" key="4">
    <source>
        <dbReference type="ARBA" id="ARBA00022574"/>
    </source>
</evidence>
<evidence type="ECO:0000256" key="10">
    <source>
        <dbReference type="SAM" id="Phobius"/>
    </source>
</evidence>
<evidence type="ECO:0000256" key="8">
    <source>
        <dbReference type="ARBA" id="ARBA00029552"/>
    </source>
</evidence>
<dbReference type="EMBL" id="LR865375">
    <property type="protein sequence ID" value="CAD2102531.1"/>
    <property type="molecule type" value="Genomic_DNA"/>
</dbReference>
<feature type="repeat" description="WD" evidence="9">
    <location>
        <begin position="695"/>
        <end position="728"/>
    </location>
</feature>
<dbReference type="SUPFAM" id="SSF50998">
    <property type="entry name" value="Quinoprotein alcohol dehydrogenase-like"/>
    <property type="match status" value="1"/>
</dbReference>
<evidence type="ECO:0000256" key="9">
    <source>
        <dbReference type="PROSITE-ProRule" id="PRU00221"/>
    </source>
</evidence>
<evidence type="ECO:0000313" key="11">
    <source>
        <dbReference type="EMBL" id="CAD2102531.1"/>
    </source>
</evidence>
<dbReference type="GO" id="GO:0031514">
    <property type="term" value="C:motile cilium"/>
    <property type="evidence" value="ECO:0007669"/>
    <property type="project" value="UniProtKB-SubCell"/>
</dbReference>
<dbReference type="PROSITE" id="PS50082">
    <property type="entry name" value="WD_REPEATS_2"/>
    <property type="match status" value="1"/>
</dbReference>
<protein>
    <recommendedName>
        <fullName evidence="8">Cilia- and flagella-associated protein 52</fullName>
    </recommendedName>
</protein>
<feature type="transmembrane region" description="Helical" evidence="10">
    <location>
        <begin position="650"/>
        <end position="675"/>
    </location>
</feature>
<dbReference type="AlphaFoldDB" id="A0A6V7SUB7"/>
<dbReference type="SUPFAM" id="SSF50978">
    <property type="entry name" value="WD40 repeat-like"/>
    <property type="match status" value="1"/>
</dbReference>
<keyword evidence="5" id="KW-0677">Repeat</keyword>
<keyword evidence="10" id="KW-1133">Transmembrane helix</keyword>
<dbReference type="Proteomes" id="UP000515308">
    <property type="component" value="Chromosome PVLDE_13"/>
</dbReference>
<gene>
    <name evidence="11" type="ORF">PVLDE_1306930</name>
</gene>
<dbReference type="InterPro" id="IPR001680">
    <property type="entry name" value="WD40_rpt"/>
</dbReference>
<dbReference type="InterPro" id="IPR036322">
    <property type="entry name" value="WD40_repeat_dom_sf"/>
</dbReference>
<dbReference type="InterPro" id="IPR050630">
    <property type="entry name" value="WD_repeat_EMAP"/>
</dbReference>
<dbReference type="InterPro" id="IPR015943">
    <property type="entry name" value="WD40/YVTN_repeat-like_dom_sf"/>
</dbReference>
<dbReference type="GO" id="GO:0005930">
    <property type="term" value="C:axoneme"/>
    <property type="evidence" value="ECO:0007669"/>
    <property type="project" value="UniProtKB-ARBA"/>
</dbReference>
<dbReference type="VEuPathDB" id="PlasmoDB:PVLDE_1306930"/>
<reference evidence="11 12" key="1">
    <citation type="submission" date="2020-08" db="EMBL/GenBank/DDBJ databases">
        <authorList>
            <person name="Ramaprasad A."/>
        </authorList>
    </citation>
    <scope>NUCLEOTIDE SEQUENCE [LARGE SCALE GENOMIC DNA]</scope>
</reference>
<dbReference type="Pfam" id="PF00400">
    <property type="entry name" value="WD40"/>
    <property type="match status" value="1"/>
</dbReference>
<dbReference type="PANTHER" id="PTHR13720:SF14">
    <property type="entry name" value="CILIA- AND FLAGELLA-ASSOCIATED PROTEIN 52"/>
    <property type="match status" value="1"/>
</dbReference>
<keyword evidence="3" id="KW-0963">Cytoplasm</keyword>
<organism evidence="11 12">
    <name type="scientific">Plasmodium vinckei lentum</name>
    <dbReference type="NCBI Taxonomy" id="138297"/>
    <lineage>
        <taxon>Eukaryota</taxon>
        <taxon>Sar</taxon>
        <taxon>Alveolata</taxon>
        <taxon>Apicomplexa</taxon>
        <taxon>Aconoidasida</taxon>
        <taxon>Haemosporida</taxon>
        <taxon>Plasmodiidae</taxon>
        <taxon>Plasmodium</taxon>
        <taxon>Plasmodium (Vinckeia)</taxon>
    </lineage>
</organism>
<dbReference type="Gene3D" id="2.130.10.10">
    <property type="entry name" value="YVTN repeat-like/Quinoprotein amine dehydrogenase"/>
    <property type="match status" value="3"/>
</dbReference>
<dbReference type="SMART" id="SM00320">
    <property type="entry name" value="WD40"/>
    <property type="match status" value="7"/>
</dbReference>
<evidence type="ECO:0000256" key="1">
    <source>
        <dbReference type="ARBA" id="ARBA00004230"/>
    </source>
</evidence>
<keyword evidence="6" id="KW-0966">Cell projection</keyword>
<evidence type="ECO:0000256" key="2">
    <source>
        <dbReference type="ARBA" id="ARBA00004496"/>
    </source>
</evidence>
<evidence type="ECO:0000256" key="3">
    <source>
        <dbReference type="ARBA" id="ARBA00022490"/>
    </source>
</evidence>
<evidence type="ECO:0000256" key="7">
    <source>
        <dbReference type="ARBA" id="ARBA00029456"/>
    </source>
</evidence>
<proteinExistence type="inferred from homology"/>
<dbReference type="PANTHER" id="PTHR13720">
    <property type="entry name" value="WD-40 REPEAT PROTEIN"/>
    <property type="match status" value="1"/>
</dbReference>
<evidence type="ECO:0000313" key="12">
    <source>
        <dbReference type="Proteomes" id="UP000515308"/>
    </source>
</evidence>
<keyword evidence="10" id="KW-0812">Transmembrane</keyword>
<evidence type="ECO:0000256" key="5">
    <source>
        <dbReference type="ARBA" id="ARBA00022737"/>
    </source>
</evidence>
<keyword evidence="10" id="KW-0472">Membrane</keyword>
<evidence type="ECO:0000256" key="6">
    <source>
        <dbReference type="ARBA" id="ARBA00022846"/>
    </source>
</evidence>
<sequence>MEKELIVDSYIGFNGNISNNLILVKQEKCIDRKVYLEKLKSIENEEMMENAKKKKLKSVYNLKNIDINHNYYELKKEELKYNFFMIYGIGTNIIKEDIVNNSRTIFKSDQDKITKLYIDKNQKYICCCKESKLMSTICIYDFENKNKPITLSLHKFKTEDISISNDGKYILSSGGEDDKQLILTEISNQYFIYKTSSDFPYSNVSFFHKTNNFIIAKLNNIRICNYDFTKKLMSYEDINTSIYKRKFVCLELKENDEQAFFGTTTGDILVVNIKSKVLEKIIPEKYLFSNGINVVKSLDDQTILTGSGDGYVSLISVPERKIIKQTKIYGSINSIQMRNKSTLFISVCENVIYVMDINTNNYNVLLLAHNNYIRDLCFPEKYNYIMYTCSSNNVMAWMFYDKKAIYLKNISKDKFVFYDKKFLSIPTDKYQKICKINKSNIEKMNNKIKNKNTSIDIGPPEKIVNDITCYNIKITKDGKYIALSMHNNIYLLTSKYMKIVAIIIIPHYDYCNVLMFYNDYDLITAGNNGDIKFWKFQNKKYININSINYHTTIINKIILYKNKYLCSCSEDGLITIYNIEEKEIVKKIIDLNNVRYKQIAINHKYDILLCCGNNNIFMYYDLIKNDISKHFYYSPYHNVLSVDIDDKGKYFITGLFCIAFCPIYIHICVHAYTYLHTIKILRLYEFKSCTCLYIGNAHNDAINKCLFTYDNHFIISTSKDESIIYWKVPHETREIEGEASEKKA</sequence>
<comment type="similarity">
    <text evidence="7">Belongs to the CFAP52 family.</text>
</comment>
<accession>A0A6V7SUB7</accession>
<dbReference type="InterPro" id="IPR011047">
    <property type="entry name" value="Quinoprotein_ADH-like_sf"/>
</dbReference>
<name>A0A6V7SUB7_PLAVN</name>
<comment type="subcellular location">
    <subcellularLocation>
        <location evidence="1">Cell projection</location>
        <location evidence="1">Cilium</location>
        <location evidence="1">Flagellum</location>
    </subcellularLocation>
    <subcellularLocation>
        <location evidence="2">Cytoplasm</location>
    </subcellularLocation>
</comment>
<keyword evidence="4 9" id="KW-0853">WD repeat</keyword>
<keyword evidence="6" id="KW-0969">Cilium</keyword>
<keyword evidence="6" id="KW-0282">Flagellum</keyword>